<dbReference type="EMBL" id="UINC01113078">
    <property type="protein sequence ID" value="SVC82459.1"/>
    <property type="molecule type" value="Genomic_DNA"/>
</dbReference>
<evidence type="ECO:0000259" key="3">
    <source>
        <dbReference type="PROSITE" id="PS50886"/>
    </source>
</evidence>
<dbReference type="Gene3D" id="2.40.50.140">
    <property type="entry name" value="Nucleic acid-binding proteins"/>
    <property type="match status" value="1"/>
</dbReference>
<dbReference type="AlphaFoldDB" id="A0A382QA74"/>
<evidence type="ECO:0000313" key="4">
    <source>
        <dbReference type="EMBL" id="SVC82459.1"/>
    </source>
</evidence>
<dbReference type="FunFam" id="2.40.50.140:FF:000045">
    <property type="entry name" value="Phenylalanine--tRNA ligase beta subunit"/>
    <property type="match status" value="1"/>
</dbReference>
<feature type="non-terminal residue" evidence="4">
    <location>
        <position position="227"/>
    </location>
</feature>
<organism evidence="4">
    <name type="scientific">marine metagenome</name>
    <dbReference type="NCBI Taxonomy" id="408172"/>
    <lineage>
        <taxon>unclassified sequences</taxon>
        <taxon>metagenomes</taxon>
        <taxon>ecological metagenomes</taxon>
    </lineage>
</organism>
<sequence>MKVTYNWLKQYVDFDWSPDELAERLTMIGLEVEGVEKVSGGFDGIVVAEVLSKEPHPDADRLSLCKVNDGDGERQIVCGATNFEVGSKVSLAVPGCEMPTEPGAKPFKIKVGKIRGVESQGMMCSSKELGLAEDAEGLMILPEEAQVGQSFAEHLGRSGDDVVYDLEVTPNRPDWNSLIGIAREVSALTRNALRLPEIPDLPEGDEDASALVDVRLDNAEHGPRYNA</sequence>
<evidence type="ECO:0000256" key="2">
    <source>
        <dbReference type="ARBA" id="ARBA00022884"/>
    </source>
</evidence>
<evidence type="ECO:0000256" key="1">
    <source>
        <dbReference type="ARBA" id="ARBA00022555"/>
    </source>
</evidence>
<dbReference type="Gene3D" id="3.30.56.10">
    <property type="match status" value="1"/>
</dbReference>
<accession>A0A382QA74</accession>
<feature type="domain" description="TRNA-binding" evidence="3">
    <location>
        <begin position="39"/>
        <end position="152"/>
    </location>
</feature>
<keyword evidence="1" id="KW-0820">tRNA-binding</keyword>
<proteinExistence type="predicted"/>
<dbReference type="PROSITE" id="PS50886">
    <property type="entry name" value="TRBD"/>
    <property type="match status" value="1"/>
</dbReference>
<dbReference type="CDD" id="cd02796">
    <property type="entry name" value="tRNA_bind_bactPheRS"/>
    <property type="match status" value="1"/>
</dbReference>
<dbReference type="InterPro" id="IPR002547">
    <property type="entry name" value="tRNA-bd_dom"/>
</dbReference>
<reference evidence="4" key="1">
    <citation type="submission" date="2018-05" db="EMBL/GenBank/DDBJ databases">
        <authorList>
            <person name="Lanie J.A."/>
            <person name="Ng W.-L."/>
            <person name="Kazmierczak K.M."/>
            <person name="Andrzejewski T.M."/>
            <person name="Davidsen T.M."/>
            <person name="Wayne K.J."/>
            <person name="Tettelin H."/>
            <person name="Glass J.I."/>
            <person name="Rusch D."/>
            <person name="Podicherti R."/>
            <person name="Tsui H.-C.T."/>
            <person name="Winkler M.E."/>
        </authorList>
    </citation>
    <scope>NUCLEOTIDE SEQUENCE</scope>
</reference>
<dbReference type="InterPro" id="IPR033714">
    <property type="entry name" value="tRNA_bind_bactPheRS"/>
</dbReference>
<protein>
    <recommendedName>
        <fullName evidence="3">tRNA-binding domain-containing protein</fullName>
    </recommendedName>
</protein>
<keyword evidence="2" id="KW-0694">RNA-binding</keyword>
<dbReference type="GO" id="GO:0000049">
    <property type="term" value="F:tRNA binding"/>
    <property type="evidence" value="ECO:0007669"/>
    <property type="project" value="UniProtKB-KW"/>
</dbReference>
<dbReference type="NCBIfam" id="NF045760">
    <property type="entry name" value="YtpR"/>
    <property type="match status" value="1"/>
</dbReference>
<dbReference type="Pfam" id="PF01588">
    <property type="entry name" value="tRNA_bind"/>
    <property type="match status" value="1"/>
</dbReference>
<gene>
    <name evidence="4" type="ORF">METZ01_LOCUS335313</name>
</gene>
<dbReference type="SUPFAM" id="SSF50249">
    <property type="entry name" value="Nucleic acid-binding proteins"/>
    <property type="match status" value="1"/>
</dbReference>
<name>A0A382QA74_9ZZZZ</name>
<dbReference type="InterPro" id="IPR012340">
    <property type="entry name" value="NA-bd_OB-fold"/>
</dbReference>